<reference evidence="2" key="1">
    <citation type="submission" date="2020-03" db="EMBL/GenBank/DDBJ databases">
        <authorList>
            <person name="Weist P."/>
        </authorList>
    </citation>
    <scope>NUCLEOTIDE SEQUENCE</scope>
</reference>
<evidence type="ECO:0000313" key="3">
    <source>
        <dbReference type="Proteomes" id="UP001153269"/>
    </source>
</evidence>
<feature type="region of interest" description="Disordered" evidence="1">
    <location>
        <begin position="1"/>
        <end position="30"/>
    </location>
</feature>
<protein>
    <submittedName>
        <fullName evidence="2">Uncharacterized protein</fullName>
    </submittedName>
</protein>
<sequence length="128" mass="13840">MTPGDNEELLIGGTVLEGGDPGEHVTSQWNLTEPSPPFFKIGLYTLDSSFSSSIFVPAGRLQPWTWPCTPSEPGHAGLPPPHPPREPGRYVRAKSRGQRLPHTPSNLLPFSPGSGALIPLRQPADDLR</sequence>
<dbReference type="AlphaFoldDB" id="A0A9N7VE32"/>
<dbReference type="EMBL" id="CADEAL010003927">
    <property type="protein sequence ID" value="CAB1446827.1"/>
    <property type="molecule type" value="Genomic_DNA"/>
</dbReference>
<evidence type="ECO:0000256" key="1">
    <source>
        <dbReference type="SAM" id="MobiDB-lite"/>
    </source>
</evidence>
<feature type="region of interest" description="Disordered" evidence="1">
    <location>
        <begin position="67"/>
        <end position="128"/>
    </location>
</feature>
<name>A0A9N7VE32_PLEPL</name>
<organism evidence="2 3">
    <name type="scientific">Pleuronectes platessa</name>
    <name type="common">European plaice</name>
    <dbReference type="NCBI Taxonomy" id="8262"/>
    <lineage>
        <taxon>Eukaryota</taxon>
        <taxon>Metazoa</taxon>
        <taxon>Chordata</taxon>
        <taxon>Craniata</taxon>
        <taxon>Vertebrata</taxon>
        <taxon>Euteleostomi</taxon>
        <taxon>Actinopterygii</taxon>
        <taxon>Neopterygii</taxon>
        <taxon>Teleostei</taxon>
        <taxon>Neoteleostei</taxon>
        <taxon>Acanthomorphata</taxon>
        <taxon>Carangaria</taxon>
        <taxon>Pleuronectiformes</taxon>
        <taxon>Pleuronectoidei</taxon>
        <taxon>Pleuronectidae</taxon>
        <taxon>Pleuronectes</taxon>
    </lineage>
</organism>
<evidence type="ECO:0000313" key="2">
    <source>
        <dbReference type="EMBL" id="CAB1446827.1"/>
    </source>
</evidence>
<comment type="caution">
    <text evidence="2">The sequence shown here is derived from an EMBL/GenBank/DDBJ whole genome shotgun (WGS) entry which is preliminary data.</text>
</comment>
<gene>
    <name evidence="2" type="ORF">PLEPLA_LOCUS34548</name>
</gene>
<proteinExistence type="predicted"/>
<keyword evidence="3" id="KW-1185">Reference proteome</keyword>
<accession>A0A9N7VE32</accession>
<dbReference type="Proteomes" id="UP001153269">
    <property type="component" value="Unassembled WGS sequence"/>
</dbReference>